<name>A0A183D5I6_9BILA</name>
<dbReference type="Proteomes" id="UP000271098">
    <property type="component" value="Unassembled WGS sequence"/>
</dbReference>
<evidence type="ECO:0000313" key="3">
    <source>
        <dbReference type="WBParaSite" id="GPUH_0000398401-mRNA-1"/>
    </source>
</evidence>
<reference evidence="1 2" key="2">
    <citation type="submission" date="2018-11" db="EMBL/GenBank/DDBJ databases">
        <authorList>
            <consortium name="Pathogen Informatics"/>
        </authorList>
    </citation>
    <scope>NUCLEOTIDE SEQUENCE [LARGE SCALE GENOMIC DNA]</scope>
</reference>
<dbReference type="Pfam" id="PF06579">
    <property type="entry name" value="Ly-6_related"/>
    <property type="match status" value="1"/>
</dbReference>
<sequence length="76" mass="8774">MSDIMHYNQSLTVLSDSDSCAAVRLRDLFVSTERYLFESTDQVHLCTCHKDFCNSAPSNISIHFLIFLIRLLYTLL</sequence>
<accession>A0A183D5I6</accession>
<protein>
    <submittedName>
        <fullName evidence="3">Protein sleepless</fullName>
    </submittedName>
</protein>
<gene>
    <name evidence="1" type="ORF">GPUH_LOCUS3976</name>
</gene>
<proteinExistence type="predicted"/>
<reference evidence="3" key="1">
    <citation type="submission" date="2016-06" db="UniProtKB">
        <authorList>
            <consortium name="WormBaseParasite"/>
        </authorList>
    </citation>
    <scope>IDENTIFICATION</scope>
</reference>
<keyword evidence="2" id="KW-1185">Reference proteome</keyword>
<evidence type="ECO:0000313" key="2">
    <source>
        <dbReference type="Proteomes" id="UP000271098"/>
    </source>
</evidence>
<dbReference type="OrthoDB" id="5848453at2759"/>
<evidence type="ECO:0000313" key="1">
    <source>
        <dbReference type="EMBL" id="VDK41747.1"/>
    </source>
</evidence>
<dbReference type="WBParaSite" id="GPUH_0000398401-mRNA-1">
    <property type="protein sequence ID" value="GPUH_0000398401-mRNA-1"/>
    <property type="gene ID" value="GPUH_0000398401"/>
</dbReference>
<organism evidence="3">
    <name type="scientific">Gongylonema pulchrum</name>
    <dbReference type="NCBI Taxonomy" id="637853"/>
    <lineage>
        <taxon>Eukaryota</taxon>
        <taxon>Metazoa</taxon>
        <taxon>Ecdysozoa</taxon>
        <taxon>Nematoda</taxon>
        <taxon>Chromadorea</taxon>
        <taxon>Rhabditida</taxon>
        <taxon>Spirurina</taxon>
        <taxon>Spiruromorpha</taxon>
        <taxon>Spiruroidea</taxon>
        <taxon>Gongylonematidae</taxon>
        <taxon>Gongylonema</taxon>
    </lineage>
</organism>
<dbReference type="AlphaFoldDB" id="A0A183D5I6"/>
<dbReference type="InterPro" id="IPR010558">
    <property type="entry name" value="Ly-6-related"/>
</dbReference>
<dbReference type="EMBL" id="UYRT01007162">
    <property type="protein sequence ID" value="VDK41747.1"/>
    <property type="molecule type" value="Genomic_DNA"/>
</dbReference>